<dbReference type="CDD" id="cd03801">
    <property type="entry name" value="GT4_PimA-like"/>
    <property type="match status" value="1"/>
</dbReference>
<dbReference type="InterPro" id="IPR050194">
    <property type="entry name" value="Glycosyltransferase_grp1"/>
</dbReference>
<dbReference type="RefSeq" id="WP_323297460.1">
    <property type="nucleotide sequence ID" value="NZ_JAYFUM010000016.1"/>
</dbReference>
<protein>
    <submittedName>
        <fullName evidence="3">Glycosyltransferase family 4 protein</fullName>
        <ecNumber evidence="3">2.4.-.-</ecNumber>
    </submittedName>
</protein>
<feature type="domain" description="Glycosyltransferase subfamily 4-like N-terminal" evidence="2">
    <location>
        <begin position="12"/>
        <end position="219"/>
    </location>
</feature>
<dbReference type="Proteomes" id="UP001302949">
    <property type="component" value="Unassembled WGS sequence"/>
</dbReference>
<name>A0ABU5QBT5_9BACT</name>
<reference evidence="3 4" key="1">
    <citation type="submission" date="2023-12" db="EMBL/GenBank/DDBJ databases">
        <title>Novel species of the genus Arcicella isolated from rivers.</title>
        <authorList>
            <person name="Lu H."/>
        </authorList>
    </citation>
    <scope>NUCLEOTIDE SEQUENCE [LARGE SCALE GENOMIC DNA]</scope>
    <source>
        <strain evidence="3 4">KCTC 23307</strain>
    </source>
</reference>
<dbReference type="InterPro" id="IPR001296">
    <property type="entry name" value="Glyco_trans_1"/>
</dbReference>
<dbReference type="InterPro" id="IPR028098">
    <property type="entry name" value="Glyco_trans_4-like_N"/>
</dbReference>
<dbReference type="Pfam" id="PF13439">
    <property type="entry name" value="Glyco_transf_4"/>
    <property type="match status" value="1"/>
</dbReference>
<dbReference type="Pfam" id="PF00534">
    <property type="entry name" value="Glycos_transf_1"/>
    <property type="match status" value="1"/>
</dbReference>
<comment type="caution">
    <text evidence="3">The sequence shown here is derived from an EMBL/GenBank/DDBJ whole genome shotgun (WGS) entry which is preliminary data.</text>
</comment>
<evidence type="ECO:0000259" key="1">
    <source>
        <dbReference type="Pfam" id="PF00534"/>
    </source>
</evidence>
<keyword evidence="3" id="KW-0808">Transferase</keyword>
<dbReference type="EC" id="2.4.-.-" evidence="3"/>
<keyword evidence="3" id="KW-0328">Glycosyltransferase</keyword>
<dbReference type="EMBL" id="JAYFUM010000016">
    <property type="protein sequence ID" value="MEA5140305.1"/>
    <property type="molecule type" value="Genomic_DNA"/>
</dbReference>
<dbReference type="PANTHER" id="PTHR45947:SF3">
    <property type="entry name" value="SULFOQUINOVOSYL TRANSFERASE SQD2"/>
    <property type="match status" value="1"/>
</dbReference>
<evidence type="ECO:0000259" key="2">
    <source>
        <dbReference type="Pfam" id="PF13439"/>
    </source>
</evidence>
<dbReference type="SUPFAM" id="SSF53756">
    <property type="entry name" value="UDP-Glycosyltransferase/glycogen phosphorylase"/>
    <property type="match status" value="1"/>
</dbReference>
<proteinExistence type="predicted"/>
<dbReference type="Gene3D" id="3.40.50.2000">
    <property type="entry name" value="Glycogen Phosphorylase B"/>
    <property type="match status" value="2"/>
</dbReference>
<gene>
    <name evidence="3" type="ORF">VB248_14230</name>
</gene>
<accession>A0ABU5QBT5</accession>
<dbReference type="GO" id="GO:0016757">
    <property type="term" value="F:glycosyltransferase activity"/>
    <property type="evidence" value="ECO:0007669"/>
    <property type="project" value="UniProtKB-KW"/>
</dbReference>
<evidence type="ECO:0000313" key="4">
    <source>
        <dbReference type="Proteomes" id="UP001302949"/>
    </source>
</evidence>
<organism evidence="3 4">
    <name type="scientific">Arcicella rigui</name>
    <dbReference type="NCBI Taxonomy" id="797020"/>
    <lineage>
        <taxon>Bacteria</taxon>
        <taxon>Pseudomonadati</taxon>
        <taxon>Bacteroidota</taxon>
        <taxon>Cytophagia</taxon>
        <taxon>Cytophagales</taxon>
        <taxon>Flectobacillaceae</taxon>
        <taxon>Arcicella</taxon>
    </lineage>
</organism>
<dbReference type="PANTHER" id="PTHR45947">
    <property type="entry name" value="SULFOQUINOVOSYL TRANSFERASE SQD2"/>
    <property type="match status" value="1"/>
</dbReference>
<feature type="domain" description="Glycosyl transferase family 1" evidence="1">
    <location>
        <begin position="225"/>
        <end position="384"/>
    </location>
</feature>
<sequence length="411" mass="46164">MKIAVWHNLHSGGGSRALQYHIHGLVEQGHHVEVWASDPDAGGFMKLPSSVVLHKVALHHSKANPSFKEKISLLFFEKEANMLAMEAHCQQCADEIHAGNFDVLLANSCSYFAVPFIGRFVKIPKVLYLGEPMRFLYEAMPKQVWEAPERTQSKFSLEYWTHSFANAWRFNRFRTYVREEWKNYKAFDKVLVNSYFSAESCERVYGLPSEVCYLGIDTSIFKPVAKPSKNTPYVVGLGSFMRHKNPEFAIRAIAQIKENRPKIVWIGNLADDAYGTEMATLAQQLGVVLEFKKMVSDDELIRLLGGAICMVYTSKLEPFGFAPLEANACGTPVVAVAEGGVRETVIHGKNGFLSNKNTAEMAKYIQQLIAEPALREEMANFAIKNVQENWSLKAGSERINAALSEQVKNGF</sequence>
<evidence type="ECO:0000313" key="3">
    <source>
        <dbReference type="EMBL" id="MEA5140305.1"/>
    </source>
</evidence>
<keyword evidence="4" id="KW-1185">Reference proteome</keyword>